<reference evidence="1 2" key="1">
    <citation type="submission" date="2018-12" db="EMBL/GenBank/DDBJ databases">
        <authorList>
            <consortium name="Pathogen Informatics"/>
        </authorList>
    </citation>
    <scope>NUCLEOTIDE SEQUENCE [LARGE SCALE GENOMIC DNA]</scope>
    <source>
        <strain evidence="2">NCTC 10904</strain>
    </source>
</reference>
<organism evidence="1 2">
    <name type="scientific">Streptococcus sanguinis</name>
    <dbReference type="NCBI Taxonomy" id="1305"/>
    <lineage>
        <taxon>Bacteria</taxon>
        <taxon>Bacillati</taxon>
        <taxon>Bacillota</taxon>
        <taxon>Bacilli</taxon>
        <taxon>Lactobacillales</taxon>
        <taxon>Streptococcaceae</taxon>
        <taxon>Streptococcus</taxon>
    </lineage>
</organism>
<dbReference type="Proteomes" id="UP000266918">
    <property type="component" value="Chromosome"/>
</dbReference>
<evidence type="ECO:0000313" key="1">
    <source>
        <dbReference type="EMBL" id="VDY72439.1"/>
    </source>
</evidence>
<protein>
    <submittedName>
        <fullName evidence="1">Uncharacterized protein</fullName>
    </submittedName>
</protein>
<accession>A0AAJ5NIE9</accession>
<evidence type="ECO:0000313" key="2">
    <source>
        <dbReference type="Proteomes" id="UP000266918"/>
    </source>
</evidence>
<name>A0AAJ5NIE9_STRSA</name>
<dbReference type="EMBL" id="LR134002">
    <property type="protein sequence ID" value="VDY72439.1"/>
    <property type="molecule type" value="Genomic_DNA"/>
</dbReference>
<sequence length="40" mass="4516">MTDLPVSENRIYRPVALLAAGFFMEGKQKSNLSRFQANKS</sequence>
<proteinExistence type="predicted"/>
<gene>
    <name evidence="1" type="ORF">NCTC10904_01738</name>
</gene>
<dbReference type="AlphaFoldDB" id="A0AAJ5NIE9"/>